<dbReference type="EMBL" id="CP072755">
    <property type="protein sequence ID" value="QUC20244.1"/>
    <property type="molecule type" value="Genomic_DNA"/>
</dbReference>
<sequence>MARPAQAQLPGKTRAGYRYRQFVNAFLAARWGKTQLRIFRVTTLRRRGKRPDAIHLCGIYIASITMSRMLVDVKRPMASPSGVRQTRF</sequence>
<proteinExistence type="predicted"/>
<protein>
    <submittedName>
        <fullName evidence="1">Uncharacterized protein</fullName>
    </submittedName>
</protein>
<dbReference type="KEGG" id="uvi:66065263"/>
<evidence type="ECO:0000313" key="1">
    <source>
        <dbReference type="EMBL" id="QUC20244.1"/>
    </source>
</evidence>
<dbReference type="RefSeq" id="XP_042997917.1">
    <property type="nucleotide sequence ID" value="XM_043141983.1"/>
</dbReference>
<dbReference type="GeneID" id="66065263"/>
<accession>A0A8E5HRK0</accession>
<name>A0A8E5HRK0_USTVR</name>
<dbReference type="Proteomes" id="UP000027002">
    <property type="component" value="Chromosome 3"/>
</dbReference>
<organism evidence="1 2">
    <name type="scientific">Ustilaginoidea virens</name>
    <name type="common">Rice false smut fungus</name>
    <name type="synonym">Villosiclava virens</name>
    <dbReference type="NCBI Taxonomy" id="1159556"/>
    <lineage>
        <taxon>Eukaryota</taxon>
        <taxon>Fungi</taxon>
        <taxon>Dikarya</taxon>
        <taxon>Ascomycota</taxon>
        <taxon>Pezizomycotina</taxon>
        <taxon>Sordariomycetes</taxon>
        <taxon>Hypocreomycetidae</taxon>
        <taxon>Hypocreales</taxon>
        <taxon>Clavicipitaceae</taxon>
        <taxon>Ustilaginoidea</taxon>
    </lineage>
</organism>
<dbReference type="AlphaFoldDB" id="A0A8E5HRK0"/>
<gene>
    <name evidence="1" type="ORF">UV8b_04485</name>
</gene>
<evidence type="ECO:0000313" key="2">
    <source>
        <dbReference type="Proteomes" id="UP000027002"/>
    </source>
</evidence>
<reference evidence="1" key="1">
    <citation type="submission" date="2020-03" db="EMBL/GenBank/DDBJ databases">
        <title>A mixture of massive structural variations and highly conserved coding sequences in Ustilaginoidea virens genome.</title>
        <authorList>
            <person name="Zhang K."/>
            <person name="Zhao Z."/>
            <person name="Zhang Z."/>
            <person name="Li Y."/>
            <person name="Hsiang T."/>
            <person name="Sun W."/>
        </authorList>
    </citation>
    <scope>NUCLEOTIDE SEQUENCE</scope>
    <source>
        <strain evidence="1">UV-8b</strain>
    </source>
</reference>
<keyword evidence="2" id="KW-1185">Reference proteome</keyword>